<dbReference type="CDD" id="cd02012">
    <property type="entry name" value="TPP_TK"/>
    <property type="match status" value="1"/>
</dbReference>
<reference evidence="6" key="1">
    <citation type="submission" date="2017-01" db="EMBL/GenBank/DDBJ databases">
        <authorList>
            <person name="Varghese N."/>
            <person name="Submissions S."/>
        </authorList>
    </citation>
    <scope>NUCLEOTIDE SEQUENCE [LARGE SCALE GENOMIC DNA]</scope>
    <source>
        <strain evidence="6">ASpG1</strain>
    </source>
</reference>
<dbReference type="OrthoDB" id="8732661at2"/>
<dbReference type="InterPro" id="IPR005474">
    <property type="entry name" value="Transketolase_N"/>
</dbReference>
<dbReference type="PANTHER" id="PTHR47514:SF1">
    <property type="entry name" value="TRANSKETOLASE N-TERMINAL SECTION-RELATED"/>
    <property type="match status" value="1"/>
</dbReference>
<dbReference type="Proteomes" id="UP000186400">
    <property type="component" value="Unassembled WGS sequence"/>
</dbReference>
<comment type="similarity">
    <text evidence="2">Belongs to the transketolase family.</text>
</comment>
<dbReference type="RefSeq" id="WP_076489389.1">
    <property type="nucleotide sequence ID" value="NZ_FTMS01000014.1"/>
</dbReference>
<dbReference type="AlphaFoldDB" id="A0A1N6VEI2"/>
<gene>
    <name evidence="5" type="ORF">SAMN05920897_11487</name>
</gene>
<proteinExistence type="inferred from homology"/>
<dbReference type="InterPro" id="IPR029061">
    <property type="entry name" value="THDP-binding"/>
</dbReference>
<evidence type="ECO:0000259" key="4">
    <source>
        <dbReference type="Pfam" id="PF00456"/>
    </source>
</evidence>
<dbReference type="Pfam" id="PF00456">
    <property type="entry name" value="Transketolase_N"/>
    <property type="match status" value="1"/>
</dbReference>
<accession>A0A1N6VEI2</accession>
<sequence>MTTEDLRRLKEKALDIRRLTVEEIAHLGIGHVGGCLSVTEILVLLYYRHMKHDPADPVREDRDKFVLSKGHAGPALYAVLADRGFFPKEMLYTLNQGGTNLPSHCDMNRTPGIDMTTGSLGQGLSAAVGMALGHRLKNLPGRIFALIGDGDTNEGQTWEAAMSASMYGLNNLVAFTDYNKMQIDGPSEKIMNLDHLEERWESFGWFTQRVDGHDLGALDEVLERACAEEKRPSMIIADTIKGKGIPHIENDYTNHNMPLTREDAEKVYAWLDRCESELEETNREVQP</sequence>
<keyword evidence="6" id="KW-1185">Reference proteome</keyword>
<feature type="domain" description="Transketolase N-terminal" evidence="4">
    <location>
        <begin position="14"/>
        <end position="266"/>
    </location>
</feature>
<organism evidence="5 6">
    <name type="scientific">Alkalispirochaeta americana</name>
    <dbReference type="NCBI Taxonomy" id="159291"/>
    <lineage>
        <taxon>Bacteria</taxon>
        <taxon>Pseudomonadati</taxon>
        <taxon>Spirochaetota</taxon>
        <taxon>Spirochaetia</taxon>
        <taxon>Spirochaetales</taxon>
        <taxon>Spirochaetaceae</taxon>
        <taxon>Alkalispirochaeta</taxon>
    </lineage>
</organism>
<dbReference type="EMBL" id="FTMS01000014">
    <property type="protein sequence ID" value="SIQ76261.1"/>
    <property type="molecule type" value="Genomic_DNA"/>
</dbReference>
<dbReference type="SUPFAM" id="SSF52518">
    <property type="entry name" value="Thiamin diphosphate-binding fold (THDP-binding)"/>
    <property type="match status" value="1"/>
</dbReference>
<evidence type="ECO:0000256" key="3">
    <source>
        <dbReference type="ARBA" id="ARBA00023052"/>
    </source>
</evidence>
<protein>
    <submittedName>
        <fullName evidence="5">Transketolase</fullName>
    </submittedName>
</protein>
<name>A0A1N6VEI2_9SPIO</name>
<dbReference type="Gene3D" id="3.40.50.970">
    <property type="match status" value="1"/>
</dbReference>
<dbReference type="STRING" id="159291.SAMN05920897_11487"/>
<dbReference type="PANTHER" id="PTHR47514">
    <property type="entry name" value="TRANSKETOLASE N-TERMINAL SECTION-RELATED"/>
    <property type="match status" value="1"/>
</dbReference>
<evidence type="ECO:0000256" key="2">
    <source>
        <dbReference type="ARBA" id="ARBA00007131"/>
    </source>
</evidence>
<evidence type="ECO:0000256" key="1">
    <source>
        <dbReference type="ARBA" id="ARBA00001964"/>
    </source>
</evidence>
<comment type="cofactor">
    <cofactor evidence="1">
        <name>thiamine diphosphate</name>
        <dbReference type="ChEBI" id="CHEBI:58937"/>
    </cofactor>
</comment>
<evidence type="ECO:0000313" key="6">
    <source>
        <dbReference type="Proteomes" id="UP000186400"/>
    </source>
</evidence>
<keyword evidence="3" id="KW-0786">Thiamine pyrophosphate</keyword>
<evidence type="ECO:0000313" key="5">
    <source>
        <dbReference type="EMBL" id="SIQ76261.1"/>
    </source>
</evidence>